<dbReference type="EMBL" id="ML179283">
    <property type="protein sequence ID" value="THU92294.1"/>
    <property type="molecule type" value="Genomic_DNA"/>
</dbReference>
<sequence>KKQRWEEKYKGLTMAERLEKQTKIWYDASRSNASKVYSHFKEPCHVVHKGKDVYAFACKRNPSVVLHRAPYEDSTGNFSNHIQRCSPEKKGTIEDFAAGTTYSASRF</sequence>
<dbReference type="Proteomes" id="UP000297245">
    <property type="component" value="Unassembled WGS sequence"/>
</dbReference>
<name>A0A4S8LS76_DENBC</name>
<evidence type="ECO:0000313" key="1">
    <source>
        <dbReference type="EMBL" id="THU92294.1"/>
    </source>
</evidence>
<dbReference type="OrthoDB" id="3247971at2759"/>
<evidence type="ECO:0000313" key="2">
    <source>
        <dbReference type="Proteomes" id="UP000297245"/>
    </source>
</evidence>
<reference evidence="1 2" key="1">
    <citation type="journal article" date="2019" name="Nat. Ecol. Evol.">
        <title>Megaphylogeny resolves global patterns of mushroom evolution.</title>
        <authorList>
            <person name="Varga T."/>
            <person name="Krizsan K."/>
            <person name="Foldi C."/>
            <person name="Dima B."/>
            <person name="Sanchez-Garcia M."/>
            <person name="Sanchez-Ramirez S."/>
            <person name="Szollosi G.J."/>
            <person name="Szarkandi J.G."/>
            <person name="Papp V."/>
            <person name="Albert L."/>
            <person name="Andreopoulos W."/>
            <person name="Angelini C."/>
            <person name="Antonin V."/>
            <person name="Barry K.W."/>
            <person name="Bougher N.L."/>
            <person name="Buchanan P."/>
            <person name="Buyck B."/>
            <person name="Bense V."/>
            <person name="Catcheside P."/>
            <person name="Chovatia M."/>
            <person name="Cooper J."/>
            <person name="Damon W."/>
            <person name="Desjardin D."/>
            <person name="Finy P."/>
            <person name="Geml J."/>
            <person name="Haridas S."/>
            <person name="Hughes K."/>
            <person name="Justo A."/>
            <person name="Karasinski D."/>
            <person name="Kautmanova I."/>
            <person name="Kiss B."/>
            <person name="Kocsube S."/>
            <person name="Kotiranta H."/>
            <person name="LaButti K.M."/>
            <person name="Lechner B.E."/>
            <person name="Liimatainen K."/>
            <person name="Lipzen A."/>
            <person name="Lukacs Z."/>
            <person name="Mihaltcheva S."/>
            <person name="Morgado L.N."/>
            <person name="Niskanen T."/>
            <person name="Noordeloos M.E."/>
            <person name="Ohm R.A."/>
            <person name="Ortiz-Santana B."/>
            <person name="Ovrebo C."/>
            <person name="Racz N."/>
            <person name="Riley R."/>
            <person name="Savchenko A."/>
            <person name="Shiryaev A."/>
            <person name="Soop K."/>
            <person name="Spirin V."/>
            <person name="Szebenyi C."/>
            <person name="Tomsovsky M."/>
            <person name="Tulloss R.E."/>
            <person name="Uehling J."/>
            <person name="Grigoriev I.V."/>
            <person name="Vagvolgyi C."/>
            <person name="Papp T."/>
            <person name="Martin F.M."/>
            <person name="Miettinen O."/>
            <person name="Hibbett D.S."/>
            <person name="Nagy L.G."/>
        </authorList>
    </citation>
    <scope>NUCLEOTIDE SEQUENCE [LARGE SCALE GENOMIC DNA]</scope>
    <source>
        <strain evidence="1 2">CBS 962.96</strain>
    </source>
</reference>
<organism evidence="1 2">
    <name type="scientific">Dendrothele bispora (strain CBS 962.96)</name>
    <dbReference type="NCBI Taxonomy" id="1314807"/>
    <lineage>
        <taxon>Eukaryota</taxon>
        <taxon>Fungi</taxon>
        <taxon>Dikarya</taxon>
        <taxon>Basidiomycota</taxon>
        <taxon>Agaricomycotina</taxon>
        <taxon>Agaricomycetes</taxon>
        <taxon>Agaricomycetidae</taxon>
        <taxon>Agaricales</taxon>
        <taxon>Agaricales incertae sedis</taxon>
        <taxon>Dendrothele</taxon>
    </lineage>
</organism>
<protein>
    <submittedName>
        <fullName evidence="1">Uncharacterized protein</fullName>
    </submittedName>
</protein>
<proteinExistence type="predicted"/>
<keyword evidence="2" id="KW-1185">Reference proteome</keyword>
<gene>
    <name evidence="1" type="ORF">K435DRAFT_556625</name>
</gene>
<dbReference type="AlphaFoldDB" id="A0A4S8LS76"/>
<accession>A0A4S8LS76</accession>
<feature type="non-terminal residue" evidence="1">
    <location>
        <position position="107"/>
    </location>
</feature>
<feature type="non-terminal residue" evidence="1">
    <location>
        <position position="1"/>
    </location>
</feature>